<keyword evidence="2" id="KW-1185">Reference proteome</keyword>
<accession>A0A1G9YTT2</accession>
<evidence type="ECO:0000313" key="2">
    <source>
        <dbReference type="Proteomes" id="UP000242957"/>
    </source>
</evidence>
<evidence type="ECO:0000313" key="1">
    <source>
        <dbReference type="EMBL" id="SDN11813.1"/>
    </source>
</evidence>
<name>A0A1G9YTT2_9PSED</name>
<dbReference type="EMBL" id="FNIJ01000001">
    <property type="protein sequence ID" value="SDN11813.1"/>
    <property type="molecule type" value="Genomic_DNA"/>
</dbReference>
<proteinExistence type="predicted"/>
<dbReference type="AlphaFoldDB" id="A0A1G9YTT2"/>
<reference evidence="2" key="1">
    <citation type="submission" date="2016-10" db="EMBL/GenBank/DDBJ databases">
        <authorList>
            <person name="Varghese N."/>
            <person name="Submissions S."/>
        </authorList>
    </citation>
    <scope>NUCLEOTIDE SEQUENCE [LARGE SCALE GENOMIC DNA]</scope>
    <source>
        <strain evidence="2">JCM 21621</strain>
    </source>
</reference>
<sequence length="33" mass="3674">MPAKSRRVAGMARSYRNDGISVQCLNMMCRATV</sequence>
<organism evidence="1 2">
    <name type="scientific">Pseudomonas jinjuensis</name>
    <dbReference type="NCBI Taxonomy" id="198616"/>
    <lineage>
        <taxon>Bacteria</taxon>
        <taxon>Pseudomonadati</taxon>
        <taxon>Pseudomonadota</taxon>
        <taxon>Gammaproteobacteria</taxon>
        <taxon>Pseudomonadales</taxon>
        <taxon>Pseudomonadaceae</taxon>
        <taxon>Pseudomonas</taxon>
    </lineage>
</organism>
<protein>
    <submittedName>
        <fullName evidence="1">Uncharacterized protein</fullName>
    </submittedName>
</protein>
<gene>
    <name evidence="1" type="ORF">SAMN05216193_101180</name>
</gene>
<dbReference type="Proteomes" id="UP000242957">
    <property type="component" value="Unassembled WGS sequence"/>
</dbReference>